<organism evidence="1 2">
    <name type="scientific">Cichorium intybus</name>
    <name type="common">Chicory</name>
    <dbReference type="NCBI Taxonomy" id="13427"/>
    <lineage>
        <taxon>Eukaryota</taxon>
        <taxon>Viridiplantae</taxon>
        <taxon>Streptophyta</taxon>
        <taxon>Embryophyta</taxon>
        <taxon>Tracheophyta</taxon>
        <taxon>Spermatophyta</taxon>
        <taxon>Magnoliopsida</taxon>
        <taxon>eudicotyledons</taxon>
        <taxon>Gunneridae</taxon>
        <taxon>Pentapetalae</taxon>
        <taxon>asterids</taxon>
        <taxon>campanulids</taxon>
        <taxon>Asterales</taxon>
        <taxon>Asteraceae</taxon>
        <taxon>Cichorioideae</taxon>
        <taxon>Cichorieae</taxon>
        <taxon>Cichoriinae</taxon>
        <taxon>Cichorium</taxon>
    </lineage>
</organism>
<evidence type="ECO:0000313" key="1">
    <source>
        <dbReference type="EMBL" id="KAI3792722.1"/>
    </source>
</evidence>
<dbReference type="EMBL" id="CM042009">
    <property type="protein sequence ID" value="KAI3792722.1"/>
    <property type="molecule type" value="Genomic_DNA"/>
</dbReference>
<evidence type="ECO:0000313" key="2">
    <source>
        <dbReference type="Proteomes" id="UP001055811"/>
    </source>
</evidence>
<protein>
    <submittedName>
        <fullName evidence="1">Uncharacterized protein</fullName>
    </submittedName>
</protein>
<reference evidence="1 2" key="2">
    <citation type="journal article" date="2022" name="Mol. Ecol. Resour.">
        <title>The genomes of chicory, endive, great burdock and yacon provide insights into Asteraceae paleo-polyploidization history and plant inulin production.</title>
        <authorList>
            <person name="Fan W."/>
            <person name="Wang S."/>
            <person name="Wang H."/>
            <person name="Wang A."/>
            <person name="Jiang F."/>
            <person name="Liu H."/>
            <person name="Zhao H."/>
            <person name="Xu D."/>
            <person name="Zhang Y."/>
        </authorList>
    </citation>
    <scope>NUCLEOTIDE SEQUENCE [LARGE SCALE GENOMIC DNA]</scope>
    <source>
        <strain evidence="2">cv. Punajuju</strain>
        <tissue evidence="1">Leaves</tissue>
    </source>
</reference>
<dbReference type="Proteomes" id="UP001055811">
    <property type="component" value="Linkage Group LG01"/>
</dbReference>
<proteinExistence type="predicted"/>
<keyword evidence="2" id="KW-1185">Reference proteome</keyword>
<gene>
    <name evidence="1" type="ORF">L2E82_06610</name>
</gene>
<accession>A0ACB9HAY5</accession>
<sequence>MRPTTSAIQRSNPPNLQICRCVCVVSVSSGKGGGGLACCRRRRRVVTRAVRGAHARDWSAVSPPVGSSGWSGKVGVRQLRESGGRSRDGLQLRLSVIWCRRRRRSTGEGGIVGPLTADEPDQCAHRRNGRGNLFDHLDQDSPQMDNKEDANGVLGKEITCTDAQVGLDHVNSL</sequence>
<comment type="caution">
    <text evidence="1">The sequence shown here is derived from an EMBL/GenBank/DDBJ whole genome shotgun (WGS) entry which is preliminary data.</text>
</comment>
<reference evidence="2" key="1">
    <citation type="journal article" date="2022" name="Mol. Ecol. Resour.">
        <title>The genomes of chicory, endive, great burdock and yacon provide insights into Asteraceae palaeo-polyploidization history and plant inulin production.</title>
        <authorList>
            <person name="Fan W."/>
            <person name="Wang S."/>
            <person name="Wang H."/>
            <person name="Wang A."/>
            <person name="Jiang F."/>
            <person name="Liu H."/>
            <person name="Zhao H."/>
            <person name="Xu D."/>
            <person name="Zhang Y."/>
        </authorList>
    </citation>
    <scope>NUCLEOTIDE SEQUENCE [LARGE SCALE GENOMIC DNA]</scope>
    <source>
        <strain evidence="2">cv. Punajuju</strain>
    </source>
</reference>
<name>A0ACB9HAY5_CICIN</name>